<dbReference type="Pfam" id="PF02269">
    <property type="entry name" value="TFIID-18kDa"/>
    <property type="match status" value="1"/>
</dbReference>
<name>A0A8H7ZK08_9ASCO</name>
<evidence type="ECO:0000256" key="1">
    <source>
        <dbReference type="ARBA" id="ARBA00004123"/>
    </source>
</evidence>
<reference evidence="9 10" key="1">
    <citation type="submission" date="2020-12" db="EMBL/GenBank/DDBJ databases">
        <title>Effect of drift, selection, and recombination on the evolution of hybrid genomes in Candida yeast pathogens.</title>
        <authorList>
            <person name="Mixao V."/>
            <person name="Ksiezopolska E."/>
            <person name="Saus E."/>
            <person name="Boekhout T."/>
            <person name="Gacser A."/>
            <person name="Gabaldon T."/>
        </authorList>
    </citation>
    <scope>NUCLEOTIDE SEQUENCE [LARGE SCALE GENOMIC DNA]</scope>
    <source>
        <strain evidence="9 10">BP57</strain>
    </source>
</reference>
<keyword evidence="4" id="KW-0804">Transcription</keyword>
<comment type="similarity">
    <text evidence="6">Belongs to the SPT3 family.</text>
</comment>
<dbReference type="AlphaFoldDB" id="A0A8H7ZK08"/>
<gene>
    <name evidence="9" type="ORF">I9W82_002754</name>
</gene>
<dbReference type="GO" id="GO:0005634">
    <property type="term" value="C:nucleus"/>
    <property type="evidence" value="ECO:0007669"/>
    <property type="project" value="UniProtKB-SubCell"/>
</dbReference>
<accession>A0A8H7ZK08</accession>
<evidence type="ECO:0000256" key="2">
    <source>
        <dbReference type="ARBA" id="ARBA00023015"/>
    </source>
</evidence>
<keyword evidence="2" id="KW-0805">Transcription regulation</keyword>
<proteinExistence type="inferred from homology"/>
<dbReference type="OrthoDB" id="66982at2759"/>
<keyword evidence="10" id="KW-1185">Reference proteome</keyword>
<dbReference type="GO" id="GO:0000124">
    <property type="term" value="C:SAGA complex"/>
    <property type="evidence" value="ECO:0007669"/>
    <property type="project" value="TreeGrafter"/>
</dbReference>
<organism evidence="9 10">
    <name type="scientific">Candida metapsilosis</name>
    <dbReference type="NCBI Taxonomy" id="273372"/>
    <lineage>
        <taxon>Eukaryota</taxon>
        <taxon>Fungi</taxon>
        <taxon>Dikarya</taxon>
        <taxon>Ascomycota</taxon>
        <taxon>Saccharomycotina</taxon>
        <taxon>Pichiomycetes</taxon>
        <taxon>Debaryomycetaceae</taxon>
        <taxon>Candida/Lodderomyces clade</taxon>
        <taxon>Candida</taxon>
    </lineage>
</organism>
<dbReference type="GO" id="GO:0003712">
    <property type="term" value="F:transcription coregulator activity"/>
    <property type="evidence" value="ECO:0007669"/>
    <property type="project" value="TreeGrafter"/>
</dbReference>
<keyword evidence="7" id="KW-0175">Coiled coil</keyword>
<dbReference type="EMBL" id="JAEOAQ010000002">
    <property type="protein sequence ID" value="KAG5420873.1"/>
    <property type="molecule type" value="Genomic_DNA"/>
</dbReference>
<comment type="caution">
    <text evidence="9">The sequence shown here is derived from an EMBL/GenBank/DDBJ whole genome shotgun (WGS) entry which is preliminary data.</text>
</comment>
<comment type="subcellular location">
    <subcellularLocation>
        <location evidence="1">Nucleus</location>
    </subcellularLocation>
</comment>
<evidence type="ECO:0000256" key="8">
    <source>
        <dbReference type="SAM" id="MobiDB-lite"/>
    </source>
</evidence>
<keyword evidence="5" id="KW-0539">Nucleus</keyword>
<protein>
    <submittedName>
        <fullName evidence="9">SPT3</fullName>
    </submittedName>
</protein>
<evidence type="ECO:0000256" key="4">
    <source>
        <dbReference type="ARBA" id="ARBA00023163"/>
    </source>
</evidence>
<dbReference type="GO" id="GO:0046982">
    <property type="term" value="F:protein heterodimerization activity"/>
    <property type="evidence" value="ECO:0007669"/>
    <property type="project" value="InterPro"/>
</dbReference>
<evidence type="ECO:0000256" key="7">
    <source>
        <dbReference type="SAM" id="Coils"/>
    </source>
</evidence>
<keyword evidence="3" id="KW-0010">Activator</keyword>
<dbReference type="CDD" id="cd22926">
    <property type="entry name" value="HFD_SPT3"/>
    <property type="match status" value="1"/>
</dbReference>
<dbReference type="PANTHER" id="PTHR11380:SF16">
    <property type="entry name" value="TRANSCRIPTION INITIATION PROTEIN SPT3 HOMOLOG"/>
    <property type="match status" value="1"/>
</dbReference>
<dbReference type="Gene3D" id="1.10.20.10">
    <property type="entry name" value="Histone, subunit A"/>
    <property type="match status" value="1"/>
</dbReference>
<evidence type="ECO:0000313" key="9">
    <source>
        <dbReference type="EMBL" id="KAG5420873.1"/>
    </source>
</evidence>
<feature type="compositionally biased region" description="Gly residues" evidence="8">
    <location>
        <begin position="182"/>
        <end position="192"/>
    </location>
</feature>
<dbReference type="Proteomes" id="UP000669133">
    <property type="component" value="Unassembled WGS sequence"/>
</dbReference>
<dbReference type="InterPro" id="IPR003195">
    <property type="entry name" value="TFIID_TAF13"/>
</dbReference>
<dbReference type="InterPro" id="IPR009072">
    <property type="entry name" value="Histone-fold"/>
</dbReference>
<evidence type="ECO:0000256" key="5">
    <source>
        <dbReference type="ARBA" id="ARBA00023242"/>
    </source>
</evidence>
<dbReference type="GO" id="GO:0006366">
    <property type="term" value="P:transcription by RNA polymerase II"/>
    <property type="evidence" value="ECO:0007669"/>
    <property type="project" value="InterPro"/>
</dbReference>
<dbReference type="GO" id="GO:0006357">
    <property type="term" value="P:regulation of transcription by RNA polymerase II"/>
    <property type="evidence" value="ECO:0007669"/>
    <property type="project" value="UniProtKB-ARBA"/>
</dbReference>
<dbReference type="PANTHER" id="PTHR11380">
    <property type="entry name" value="TRANSCRIPTION INITIATION FACTOR TFIID/SUPT3-RELATED"/>
    <property type="match status" value="1"/>
</dbReference>
<feature type="compositionally biased region" description="Polar residues" evidence="8">
    <location>
        <begin position="194"/>
        <end position="203"/>
    </location>
</feature>
<dbReference type="FunFam" id="1.10.20.10:FF:000023">
    <property type="entry name" value="transcription initiation protein SPT3 homolog"/>
    <property type="match status" value="1"/>
</dbReference>
<dbReference type="GeneID" id="93651383"/>
<dbReference type="SUPFAM" id="SSF47113">
    <property type="entry name" value="Histone-fold"/>
    <property type="match status" value="2"/>
</dbReference>
<feature type="coiled-coil region" evidence="7">
    <location>
        <begin position="319"/>
        <end position="346"/>
    </location>
</feature>
<sequence>MSEVIRYEDEEEEEEEEEEVMDVKNFFLHSLMLFVMRKRENFNVVSSIDRCRIFIKRSKTQQNTSLSFPTNYDPMSGDSKYKYRIEIQQMMFVSGESNDPPIETTSLIEDIVRGQVIEILVQTTKTANSRGSKSIAPEDVIFLIRHDKAKVNRLRTYLSWKDVRKNAKDQEGGGTESLLEGGADGVAGGAGDGKSQQASNDSKMLSRYKKSKIRLPWELQFMFSEQHLETNDDNEQVDEEEKAATIASLKRLKMADDRTKNMTREEYVHWSECRQASFTFRKAKRFREWANMAQLCDTRPNDDVIDILGFLTFEIVCSLTEEAMNIKNSEDKLNQIQKEKNMEREKQPKKRKYLFDRPDELASPIMPYHIEEAWRRLQKTDFKHKAGRSFGGGMVKTRTRLI</sequence>
<evidence type="ECO:0000313" key="10">
    <source>
        <dbReference type="Proteomes" id="UP000669133"/>
    </source>
</evidence>
<evidence type="ECO:0000256" key="3">
    <source>
        <dbReference type="ARBA" id="ARBA00023159"/>
    </source>
</evidence>
<dbReference type="RefSeq" id="XP_067549989.1">
    <property type="nucleotide sequence ID" value="XM_067691644.1"/>
</dbReference>
<evidence type="ECO:0000256" key="6">
    <source>
        <dbReference type="ARBA" id="ARBA00061274"/>
    </source>
</evidence>
<feature type="region of interest" description="Disordered" evidence="8">
    <location>
        <begin position="166"/>
        <end position="203"/>
    </location>
</feature>